<gene>
    <name evidence="1" type="ORF">HPB49_018779</name>
</gene>
<dbReference type="EMBL" id="CM023474">
    <property type="protein sequence ID" value="KAH7950028.1"/>
    <property type="molecule type" value="Genomic_DNA"/>
</dbReference>
<reference evidence="1" key="1">
    <citation type="submission" date="2020-05" db="EMBL/GenBank/DDBJ databases">
        <title>Large-scale comparative analyses of tick genomes elucidate their genetic diversity and vector capacities.</title>
        <authorList>
            <person name="Jia N."/>
            <person name="Wang J."/>
            <person name="Shi W."/>
            <person name="Du L."/>
            <person name="Sun Y."/>
            <person name="Zhan W."/>
            <person name="Jiang J."/>
            <person name="Wang Q."/>
            <person name="Zhang B."/>
            <person name="Ji P."/>
            <person name="Sakyi L.B."/>
            <person name="Cui X."/>
            <person name="Yuan T."/>
            <person name="Jiang B."/>
            <person name="Yang W."/>
            <person name="Lam T.T.-Y."/>
            <person name="Chang Q."/>
            <person name="Ding S."/>
            <person name="Wang X."/>
            <person name="Zhu J."/>
            <person name="Ruan X."/>
            <person name="Zhao L."/>
            <person name="Wei J."/>
            <person name="Que T."/>
            <person name="Du C."/>
            <person name="Cheng J."/>
            <person name="Dai P."/>
            <person name="Han X."/>
            <person name="Huang E."/>
            <person name="Gao Y."/>
            <person name="Liu J."/>
            <person name="Shao H."/>
            <person name="Ye R."/>
            <person name="Li L."/>
            <person name="Wei W."/>
            <person name="Wang X."/>
            <person name="Wang C."/>
            <person name="Yang T."/>
            <person name="Huo Q."/>
            <person name="Li W."/>
            <person name="Guo W."/>
            <person name="Chen H."/>
            <person name="Zhou L."/>
            <person name="Ni X."/>
            <person name="Tian J."/>
            <person name="Zhou Y."/>
            <person name="Sheng Y."/>
            <person name="Liu T."/>
            <person name="Pan Y."/>
            <person name="Xia L."/>
            <person name="Li J."/>
            <person name="Zhao F."/>
            <person name="Cao W."/>
        </authorList>
    </citation>
    <scope>NUCLEOTIDE SEQUENCE</scope>
    <source>
        <strain evidence="1">Dsil-2018</strain>
    </source>
</reference>
<protein>
    <submittedName>
        <fullName evidence="1">Uncharacterized protein</fullName>
    </submittedName>
</protein>
<keyword evidence="2" id="KW-1185">Reference proteome</keyword>
<accession>A0ACB8CSP0</accession>
<evidence type="ECO:0000313" key="2">
    <source>
        <dbReference type="Proteomes" id="UP000821865"/>
    </source>
</evidence>
<name>A0ACB8CSP0_DERSI</name>
<sequence>MGLKTLAVQVLFVVVVAVIVAEAKKDLDLAQPKKCGPQRGVEGVPEQQLCRNHLPEAHHWTSLHVRLSLLVLLSPRLLQEWPGRLRHQGQVPMSLHKSETSEEGGGGKRSTVAERRHVS</sequence>
<comment type="caution">
    <text evidence="1">The sequence shown here is derived from an EMBL/GenBank/DDBJ whole genome shotgun (WGS) entry which is preliminary data.</text>
</comment>
<evidence type="ECO:0000313" key="1">
    <source>
        <dbReference type="EMBL" id="KAH7950028.1"/>
    </source>
</evidence>
<organism evidence="1 2">
    <name type="scientific">Dermacentor silvarum</name>
    <name type="common">Tick</name>
    <dbReference type="NCBI Taxonomy" id="543639"/>
    <lineage>
        <taxon>Eukaryota</taxon>
        <taxon>Metazoa</taxon>
        <taxon>Ecdysozoa</taxon>
        <taxon>Arthropoda</taxon>
        <taxon>Chelicerata</taxon>
        <taxon>Arachnida</taxon>
        <taxon>Acari</taxon>
        <taxon>Parasitiformes</taxon>
        <taxon>Ixodida</taxon>
        <taxon>Ixodoidea</taxon>
        <taxon>Ixodidae</taxon>
        <taxon>Rhipicephalinae</taxon>
        <taxon>Dermacentor</taxon>
    </lineage>
</organism>
<dbReference type="Proteomes" id="UP000821865">
    <property type="component" value="Chromosome 5"/>
</dbReference>
<proteinExistence type="predicted"/>